<dbReference type="GO" id="GO:0006310">
    <property type="term" value="P:DNA recombination"/>
    <property type="evidence" value="ECO:0007669"/>
    <property type="project" value="UniProtKB-KW"/>
</dbReference>
<dbReference type="InterPro" id="IPR002104">
    <property type="entry name" value="Integrase_catalytic"/>
</dbReference>
<evidence type="ECO:0000256" key="3">
    <source>
        <dbReference type="ARBA" id="ARBA00023172"/>
    </source>
</evidence>
<dbReference type="GO" id="GO:0003677">
    <property type="term" value="F:DNA binding"/>
    <property type="evidence" value="ECO:0007669"/>
    <property type="project" value="InterPro"/>
</dbReference>
<keyword evidence="2" id="KW-0229">DNA integration</keyword>
<dbReference type="EMBL" id="PFPL01000061">
    <property type="protein sequence ID" value="PIZ95175.1"/>
    <property type="molecule type" value="Genomic_DNA"/>
</dbReference>
<protein>
    <submittedName>
        <fullName evidence="5">Integrase</fullName>
    </submittedName>
</protein>
<gene>
    <name evidence="5" type="ORF">COX80_04950</name>
</gene>
<evidence type="ECO:0000259" key="4">
    <source>
        <dbReference type="PROSITE" id="PS51898"/>
    </source>
</evidence>
<dbReference type="SUPFAM" id="SSF56349">
    <property type="entry name" value="DNA breaking-rejoining enzymes"/>
    <property type="match status" value="1"/>
</dbReference>
<dbReference type="GO" id="GO:0005737">
    <property type="term" value="C:cytoplasm"/>
    <property type="evidence" value="ECO:0007669"/>
    <property type="project" value="UniProtKB-SubCell"/>
</dbReference>
<dbReference type="PANTHER" id="PTHR30349:SF77">
    <property type="entry name" value="TYROSINE RECOMBINASE XERC"/>
    <property type="match status" value="1"/>
</dbReference>
<dbReference type="PROSITE" id="PS51898">
    <property type="entry name" value="TYR_RECOMBINASE"/>
    <property type="match status" value="1"/>
</dbReference>
<dbReference type="InterPro" id="IPR013762">
    <property type="entry name" value="Integrase-like_cat_sf"/>
</dbReference>
<keyword evidence="3" id="KW-0233">DNA recombination</keyword>
<organism evidence="5 6">
    <name type="scientific">Candidatus Magasanikbacteria bacterium CG_4_10_14_0_2_um_filter_33_14</name>
    <dbReference type="NCBI Taxonomy" id="1974636"/>
    <lineage>
        <taxon>Bacteria</taxon>
        <taxon>Candidatus Magasanikiibacteriota</taxon>
    </lineage>
</organism>
<reference evidence="6" key="1">
    <citation type="submission" date="2017-09" db="EMBL/GenBank/DDBJ databases">
        <title>Depth-based differentiation of microbial function through sediment-hosted aquifers and enrichment of novel symbionts in the deep terrestrial subsurface.</title>
        <authorList>
            <person name="Probst A.J."/>
            <person name="Ladd B."/>
            <person name="Jarett J.K."/>
            <person name="Geller-Mcgrath D.E."/>
            <person name="Sieber C.M.K."/>
            <person name="Emerson J.B."/>
            <person name="Anantharaman K."/>
            <person name="Thomas B.C."/>
            <person name="Malmstrom R."/>
            <person name="Stieglmeier M."/>
            <person name="Klingl A."/>
            <person name="Woyke T."/>
            <person name="Ryan C.M."/>
            <person name="Banfield J.F."/>
        </authorList>
    </citation>
    <scope>NUCLEOTIDE SEQUENCE [LARGE SCALE GENOMIC DNA]</scope>
</reference>
<evidence type="ECO:0000256" key="1">
    <source>
        <dbReference type="ARBA" id="ARBA00004496"/>
    </source>
</evidence>
<dbReference type="AlphaFoldDB" id="A0A2M7V8Q0"/>
<feature type="domain" description="Tyr recombinase" evidence="4">
    <location>
        <begin position="50"/>
        <end position="212"/>
    </location>
</feature>
<comment type="caution">
    <text evidence="5">The sequence shown here is derived from an EMBL/GenBank/DDBJ whole genome shotgun (WGS) entry which is preliminary data.</text>
</comment>
<dbReference type="GO" id="GO:0015074">
    <property type="term" value="P:DNA integration"/>
    <property type="evidence" value="ECO:0007669"/>
    <property type="project" value="UniProtKB-KW"/>
</dbReference>
<evidence type="ECO:0000313" key="6">
    <source>
        <dbReference type="Proteomes" id="UP000231453"/>
    </source>
</evidence>
<name>A0A2M7V8Q0_9BACT</name>
<dbReference type="Proteomes" id="UP000231453">
    <property type="component" value="Unassembled WGS sequence"/>
</dbReference>
<sequence length="212" mass="24732">MTKTRTPVREKAKQFAKLLHKENPDYNYMRELFRHLRRELEISAVQKEKKLPYVPTESEVKEFYAAVWNSKNMKDVLIIKTLMYTGARVSELVAIKLEDIDMARCQIRINQGKGKKDRLVPFPESFKDVLGYHIDGMTKNGSVFLFESDHKRGYSDRGIRKMLSKYTKAAGITHSISPHKLRHFLFTWLKKQGVDDALIQPFSGHESRKSLE</sequence>
<accession>A0A2M7V8Q0</accession>
<dbReference type="InterPro" id="IPR011010">
    <property type="entry name" value="DNA_brk_join_enz"/>
</dbReference>
<dbReference type="Gene3D" id="1.10.443.10">
    <property type="entry name" value="Intergrase catalytic core"/>
    <property type="match status" value="1"/>
</dbReference>
<comment type="subcellular location">
    <subcellularLocation>
        <location evidence="1">Cytoplasm</location>
    </subcellularLocation>
</comment>
<proteinExistence type="predicted"/>
<evidence type="ECO:0000313" key="5">
    <source>
        <dbReference type="EMBL" id="PIZ95175.1"/>
    </source>
</evidence>
<dbReference type="PANTHER" id="PTHR30349">
    <property type="entry name" value="PHAGE INTEGRASE-RELATED"/>
    <property type="match status" value="1"/>
</dbReference>
<evidence type="ECO:0000256" key="2">
    <source>
        <dbReference type="ARBA" id="ARBA00022908"/>
    </source>
</evidence>
<dbReference type="Pfam" id="PF00589">
    <property type="entry name" value="Phage_integrase"/>
    <property type="match status" value="1"/>
</dbReference>
<dbReference type="InterPro" id="IPR050090">
    <property type="entry name" value="Tyrosine_recombinase_XerCD"/>
</dbReference>
<feature type="non-terminal residue" evidence="5">
    <location>
        <position position="212"/>
    </location>
</feature>